<dbReference type="AlphaFoldDB" id="A0A6J5UPI3"/>
<dbReference type="EMBL" id="CAEKDK010000004">
    <property type="protein sequence ID" value="CAB4278446.1"/>
    <property type="molecule type" value="Genomic_DNA"/>
</dbReference>
<reference evidence="1 2" key="1">
    <citation type="submission" date="2020-05" db="EMBL/GenBank/DDBJ databases">
        <authorList>
            <person name="Campoy J."/>
            <person name="Schneeberger K."/>
            <person name="Spophaly S."/>
        </authorList>
    </citation>
    <scope>NUCLEOTIDE SEQUENCE [LARGE SCALE GENOMIC DNA]</scope>
    <source>
        <strain evidence="1">PruArmRojPasFocal</strain>
    </source>
</reference>
<evidence type="ECO:0000313" key="1">
    <source>
        <dbReference type="EMBL" id="CAB4278446.1"/>
    </source>
</evidence>
<proteinExistence type="predicted"/>
<sequence length="121" mass="13436">MKEISSDLVEGLTGIELKSRANGIEGMIGCSWWRSSPDLIGVWGEGAGLCWRRRDGDANTIPSPYPSRIFQVRGSPYPISIWPRNCPPLGSRTRWGPALAGIFAIPRWRWLGGEVEAIGKW</sequence>
<evidence type="ECO:0000313" key="2">
    <source>
        <dbReference type="Proteomes" id="UP000507222"/>
    </source>
</evidence>
<organism evidence="1 2">
    <name type="scientific">Prunus armeniaca</name>
    <name type="common">Apricot</name>
    <name type="synonym">Armeniaca vulgaris</name>
    <dbReference type="NCBI Taxonomy" id="36596"/>
    <lineage>
        <taxon>Eukaryota</taxon>
        <taxon>Viridiplantae</taxon>
        <taxon>Streptophyta</taxon>
        <taxon>Embryophyta</taxon>
        <taxon>Tracheophyta</taxon>
        <taxon>Spermatophyta</taxon>
        <taxon>Magnoliopsida</taxon>
        <taxon>eudicotyledons</taxon>
        <taxon>Gunneridae</taxon>
        <taxon>Pentapetalae</taxon>
        <taxon>rosids</taxon>
        <taxon>fabids</taxon>
        <taxon>Rosales</taxon>
        <taxon>Rosaceae</taxon>
        <taxon>Amygdaloideae</taxon>
        <taxon>Amygdaleae</taxon>
        <taxon>Prunus</taxon>
    </lineage>
</organism>
<protein>
    <submittedName>
        <fullName evidence="1">Uncharacterized protein</fullName>
    </submittedName>
</protein>
<dbReference type="Proteomes" id="UP000507222">
    <property type="component" value="Unassembled WGS sequence"/>
</dbReference>
<gene>
    <name evidence="1" type="ORF">CURHAP_LOCUS29348</name>
</gene>
<name>A0A6J5UPI3_PRUAR</name>
<accession>A0A6J5UPI3</accession>